<protein>
    <submittedName>
        <fullName evidence="2">Uncharacterized protein</fullName>
    </submittedName>
</protein>
<name>A0A3G4ZWR0_9VIRU</name>
<keyword evidence="1" id="KW-0472">Membrane</keyword>
<feature type="transmembrane region" description="Helical" evidence="1">
    <location>
        <begin position="148"/>
        <end position="166"/>
    </location>
</feature>
<gene>
    <name evidence="2" type="ORF">Edafosvirus12_30</name>
</gene>
<proteinExistence type="predicted"/>
<keyword evidence="1" id="KW-1133">Transmembrane helix</keyword>
<feature type="transmembrane region" description="Helical" evidence="1">
    <location>
        <begin position="20"/>
        <end position="41"/>
    </location>
</feature>
<reference evidence="2" key="1">
    <citation type="submission" date="2018-10" db="EMBL/GenBank/DDBJ databases">
        <title>Hidden diversity of soil giant viruses.</title>
        <authorList>
            <person name="Schulz F."/>
            <person name="Alteio L."/>
            <person name="Goudeau D."/>
            <person name="Ryan E.M."/>
            <person name="Malmstrom R.R."/>
            <person name="Blanchard J."/>
            <person name="Woyke T."/>
        </authorList>
    </citation>
    <scope>NUCLEOTIDE SEQUENCE</scope>
    <source>
        <strain evidence="2">EDV1</strain>
    </source>
</reference>
<sequence length="185" mass="21312">MENLGNVFNITNVDKSSVSLSRALLIFYILIASSFTGGLYSKQLKQYFEESRCAQHLIGFIMMLVVIVIIGGVNDIKPALIYTLIAYVWFILTTKLDLQWNVIIILLMLFGFMYENQMIYKETNSKDDPALTEKEREKIKEQHNKNKTYIVLSIITVTLIGTFLYAEKKTVQYGGNFDAMTYLFK</sequence>
<dbReference type="EMBL" id="MK072077">
    <property type="protein sequence ID" value="AYV78431.1"/>
    <property type="molecule type" value="Genomic_DNA"/>
</dbReference>
<feature type="transmembrane region" description="Helical" evidence="1">
    <location>
        <begin position="79"/>
        <end position="112"/>
    </location>
</feature>
<evidence type="ECO:0000256" key="1">
    <source>
        <dbReference type="SAM" id="Phobius"/>
    </source>
</evidence>
<accession>A0A3G4ZWR0</accession>
<evidence type="ECO:0000313" key="2">
    <source>
        <dbReference type="EMBL" id="AYV78431.1"/>
    </source>
</evidence>
<organism evidence="2">
    <name type="scientific">Edafosvirus sp</name>
    <dbReference type="NCBI Taxonomy" id="2487765"/>
    <lineage>
        <taxon>Viruses</taxon>
        <taxon>Varidnaviria</taxon>
        <taxon>Bamfordvirae</taxon>
        <taxon>Nucleocytoviricota</taxon>
        <taxon>Megaviricetes</taxon>
        <taxon>Imitervirales</taxon>
        <taxon>Mimiviridae</taxon>
        <taxon>Klosneuvirinae</taxon>
    </lineage>
</organism>
<keyword evidence="1" id="KW-0812">Transmembrane</keyword>
<feature type="transmembrane region" description="Helical" evidence="1">
    <location>
        <begin position="53"/>
        <end position="73"/>
    </location>
</feature>